<dbReference type="Gene3D" id="1.10.510.10">
    <property type="entry name" value="Transferase(Phosphotransferase) domain 1"/>
    <property type="match status" value="1"/>
</dbReference>
<evidence type="ECO:0000256" key="5">
    <source>
        <dbReference type="ARBA" id="ARBA00022840"/>
    </source>
</evidence>
<keyword evidence="3" id="KW-0547">Nucleotide-binding</keyword>
<dbReference type="GO" id="GO:0005524">
    <property type="term" value="F:ATP binding"/>
    <property type="evidence" value="ECO:0007669"/>
    <property type="project" value="UniProtKB-KW"/>
</dbReference>
<dbReference type="PANTHER" id="PTHR24350">
    <property type="entry name" value="SERINE/THREONINE-PROTEIN KINASE IAL-RELATED"/>
    <property type="match status" value="1"/>
</dbReference>
<keyword evidence="4" id="KW-0418">Kinase</keyword>
<keyword evidence="1" id="KW-0723">Serine/threonine-protein kinase</keyword>
<dbReference type="InterPro" id="IPR008271">
    <property type="entry name" value="Ser/Thr_kinase_AS"/>
</dbReference>
<evidence type="ECO:0000256" key="1">
    <source>
        <dbReference type="ARBA" id="ARBA00022527"/>
    </source>
</evidence>
<dbReference type="SMART" id="SM00220">
    <property type="entry name" value="S_TKc"/>
    <property type="match status" value="1"/>
</dbReference>
<dbReference type="InterPro" id="IPR030616">
    <property type="entry name" value="Aur-like"/>
</dbReference>
<keyword evidence="5" id="KW-0067">ATP-binding</keyword>
<organism evidence="7">
    <name type="scientific">viral metagenome</name>
    <dbReference type="NCBI Taxonomy" id="1070528"/>
    <lineage>
        <taxon>unclassified sequences</taxon>
        <taxon>metagenomes</taxon>
        <taxon>organismal metagenomes</taxon>
    </lineage>
</organism>
<evidence type="ECO:0000313" key="7">
    <source>
        <dbReference type="EMBL" id="QHT07220.1"/>
    </source>
</evidence>
<dbReference type="InterPro" id="IPR000719">
    <property type="entry name" value="Prot_kinase_dom"/>
</dbReference>
<dbReference type="InterPro" id="IPR011009">
    <property type="entry name" value="Kinase-like_dom_sf"/>
</dbReference>
<protein>
    <recommendedName>
        <fullName evidence="6">Protein kinase domain-containing protein</fullName>
    </recommendedName>
</protein>
<evidence type="ECO:0000256" key="2">
    <source>
        <dbReference type="ARBA" id="ARBA00022679"/>
    </source>
</evidence>
<dbReference type="EMBL" id="MN739480">
    <property type="protein sequence ID" value="QHT07220.1"/>
    <property type="molecule type" value="Genomic_DNA"/>
</dbReference>
<sequence>MKLPQKTPSTILPSSPLKSSYFYPNEWKYIHTIYREHYTVVLLLFHLRTHQLGALKLYRKTKMTPREIERKAIDFEREVKVHLLADGVPHILPLWFWFHTDKEWGLMTKYMTHSFLFHRIYDYPNELCILHCVIYPLLKAVHFLHLNHIIHRDIKPENIFIHAHKIYLADFGYSFILTEQTPYCTTLAGTLTYMAPELLNYYVHKNPSLHYRYEVDIWAIGMIIYEMLYHIKPFGWSDHKHFSNHDPNKPGFILKCLNRELSFPKRMTVFAEDFIKRCLVINPKKRATIEELLNHSWITTYLKTRNDKELLYSCHKDIKVIPQLPPSVAALKKANPVRGTLKTSKQPCWKSLCITF</sequence>
<name>A0A6C0CTL2_9ZZZZ</name>
<dbReference type="Pfam" id="PF00069">
    <property type="entry name" value="Pkinase"/>
    <property type="match status" value="1"/>
</dbReference>
<evidence type="ECO:0000256" key="4">
    <source>
        <dbReference type="ARBA" id="ARBA00022777"/>
    </source>
</evidence>
<evidence type="ECO:0000256" key="3">
    <source>
        <dbReference type="ARBA" id="ARBA00022741"/>
    </source>
</evidence>
<dbReference type="AlphaFoldDB" id="A0A6C0CTL2"/>
<feature type="domain" description="Protein kinase" evidence="6">
    <location>
        <begin position="27"/>
        <end position="298"/>
    </location>
</feature>
<reference evidence="7" key="1">
    <citation type="journal article" date="2020" name="Nature">
        <title>Giant virus diversity and host interactions through global metagenomics.</title>
        <authorList>
            <person name="Schulz F."/>
            <person name="Roux S."/>
            <person name="Paez-Espino D."/>
            <person name="Jungbluth S."/>
            <person name="Walsh D.A."/>
            <person name="Denef V.J."/>
            <person name="McMahon K.D."/>
            <person name="Konstantinidis K.T."/>
            <person name="Eloe-Fadrosh E.A."/>
            <person name="Kyrpides N.C."/>
            <person name="Woyke T."/>
        </authorList>
    </citation>
    <scope>NUCLEOTIDE SEQUENCE</scope>
    <source>
        <strain evidence="7">GVMAG-M-3300021962-46</strain>
    </source>
</reference>
<dbReference type="PROSITE" id="PS50011">
    <property type="entry name" value="PROTEIN_KINASE_DOM"/>
    <property type="match status" value="1"/>
</dbReference>
<evidence type="ECO:0000259" key="6">
    <source>
        <dbReference type="PROSITE" id="PS50011"/>
    </source>
</evidence>
<dbReference type="PROSITE" id="PS00108">
    <property type="entry name" value="PROTEIN_KINASE_ST"/>
    <property type="match status" value="1"/>
</dbReference>
<dbReference type="SUPFAM" id="SSF56112">
    <property type="entry name" value="Protein kinase-like (PK-like)"/>
    <property type="match status" value="1"/>
</dbReference>
<proteinExistence type="predicted"/>
<keyword evidence="2" id="KW-0808">Transferase</keyword>
<accession>A0A6C0CTL2</accession>
<dbReference type="GO" id="GO:0004674">
    <property type="term" value="F:protein serine/threonine kinase activity"/>
    <property type="evidence" value="ECO:0007669"/>
    <property type="project" value="UniProtKB-KW"/>
</dbReference>